<reference evidence="2" key="1">
    <citation type="submission" date="2015-01" db="EMBL/GenBank/DDBJ databases">
        <title>The Genome Sequence of Cladophialophora bantiana CBS 173.52.</title>
        <authorList>
            <consortium name="The Broad Institute Genomics Platform"/>
            <person name="Cuomo C."/>
            <person name="de Hoog S."/>
            <person name="Gorbushina A."/>
            <person name="Stielow B."/>
            <person name="Teixiera M."/>
            <person name="Abouelleil A."/>
            <person name="Chapman S.B."/>
            <person name="Priest M."/>
            <person name="Young S.K."/>
            <person name="Wortman J."/>
            <person name="Nusbaum C."/>
            <person name="Birren B."/>
        </authorList>
    </citation>
    <scope>NUCLEOTIDE SEQUENCE [LARGE SCALE GENOMIC DNA]</scope>
    <source>
        <strain evidence="2">CBS 173.52</strain>
    </source>
</reference>
<keyword evidence="3" id="KW-1185">Reference proteome</keyword>
<evidence type="ECO:0008006" key="4">
    <source>
        <dbReference type="Google" id="ProtNLM"/>
    </source>
</evidence>
<proteinExistence type="predicted"/>
<evidence type="ECO:0000256" key="1">
    <source>
        <dbReference type="SAM" id="MobiDB-lite"/>
    </source>
</evidence>
<feature type="compositionally biased region" description="Polar residues" evidence="1">
    <location>
        <begin position="1"/>
        <end position="18"/>
    </location>
</feature>
<dbReference type="AlphaFoldDB" id="A0A0D2HUP5"/>
<dbReference type="GeneID" id="27695413"/>
<accession>A0A0D2HUP5</accession>
<protein>
    <recommendedName>
        <fullName evidence="4">Clr5 domain-containing protein</fullName>
    </recommendedName>
</protein>
<dbReference type="Proteomes" id="UP000053789">
    <property type="component" value="Unassembled WGS sequence"/>
</dbReference>
<gene>
    <name evidence="2" type="ORF">Z519_02485</name>
</gene>
<feature type="region of interest" description="Disordered" evidence="1">
    <location>
        <begin position="74"/>
        <end position="110"/>
    </location>
</feature>
<sequence>MTNARRSLQSDPFIQQDPNAHRYSKRLLREQWKEIKPRVLEHLNQGSISVDILRELQSHNTLITQSQLRGQIKKGGFQKGGQESPPPAVHVSWDPASSKQTTFHEKAPNNSTQLLSVNDIPRFLTMNSAISSTDSNLESELQGAKPASSFEPTTQTQISNSQYTADVCKPYMTVGEDLPFPSSLVPSECSKTNDLHDHDDQSPFANASITHRICSSSVAKHGVSIKTLRRLGYVATLLFALNCYGEAFHISLYIIDQLNGNTSLQRQPRQLLPFSVITWPVTLAHGKTRRLTFTCLETYAQLSIWHPSGQEANQQSASYMQILRVSLAPVACEPDKATAYWILNIVLSSPQADDEHNFQPDPLLCMTLDDALRFFHKNRDIRNPMGGAIDQIKEILSVNNGEIDGVWSKYWQRGQDKFFVGQTLACLLLKHRRGHGLSLGKAQKTYDTRYHSLNSENKSWLPCVFCSGSCIGATGVASRVWLTRLKLSEILYLAALSIERAIKNGAVTEGDGFEIPQFSRDYKGYIDIYLRGLDSCPWPSRTASCDERLIGIPALQAKVSTESDLKALGILLLAPNPRCRSEVLLDHVKCPTAKASRRGDHYMEFSTTDLVLGPPLARSYASSLSSGDKSFKALAIERGALEPRKPGSISLVPAANWSDGLSSIHESLEHTLPYVGMHNSFDRVIEGLLDY</sequence>
<evidence type="ECO:0000313" key="2">
    <source>
        <dbReference type="EMBL" id="KIW97093.1"/>
    </source>
</evidence>
<dbReference type="RefSeq" id="XP_016623762.1">
    <property type="nucleotide sequence ID" value="XM_016760241.1"/>
</dbReference>
<dbReference type="HOGENOM" id="CLU_398477_0_0_1"/>
<dbReference type="OrthoDB" id="10323578at2759"/>
<evidence type="ECO:0000313" key="3">
    <source>
        <dbReference type="Proteomes" id="UP000053789"/>
    </source>
</evidence>
<dbReference type="EMBL" id="KN846982">
    <property type="protein sequence ID" value="KIW97093.1"/>
    <property type="molecule type" value="Genomic_DNA"/>
</dbReference>
<dbReference type="VEuPathDB" id="FungiDB:Z519_02485"/>
<organism evidence="2 3">
    <name type="scientific">Cladophialophora bantiana (strain ATCC 10958 / CBS 173.52 / CDC B-1940 / NIH 8579)</name>
    <name type="common">Xylohypha bantiana</name>
    <dbReference type="NCBI Taxonomy" id="1442370"/>
    <lineage>
        <taxon>Eukaryota</taxon>
        <taxon>Fungi</taxon>
        <taxon>Dikarya</taxon>
        <taxon>Ascomycota</taxon>
        <taxon>Pezizomycotina</taxon>
        <taxon>Eurotiomycetes</taxon>
        <taxon>Chaetothyriomycetidae</taxon>
        <taxon>Chaetothyriales</taxon>
        <taxon>Herpotrichiellaceae</taxon>
        <taxon>Cladophialophora</taxon>
    </lineage>
</organism>
<name>A0A0D2HUP5_CLAB1</name>
<feature type="region of interest" description="Disordered" evidence="1">
    <location>
        <begin position="1"/>
        <end position="20"/>
    </location>
</feature>